<sequence>MLNFSYLSDTDGSKPSLLLSDKSIELLNDALFYLEKKTGIYIDPYGTTKVYPDHQKILINYLSNNKDNEIKKLLAYLKEAVSQDEVILADGD</sequence>
<gene>
    <name evidence="1" type="ORF">RAM05_07890</name>
</gene>
<dbReference type="EMBL" id="CP132375">
    <property type="protein sequence ID" value="WLS97776.1"/>
    <property type="molecule type" value="Genomic_DNA"/>
</dbReference>
<reference evidence="1 2" key="1">
    <citation type="submission" date="2023-08" db="EMBL/GenBank/DDBJ databases">
        <title>Complete genome sequences of 12 bacterial strains from the honey bee gut, resolved with long-read nanopore sequencing.</title>
        <authorList>
            <person name="Kwong W.K."/>
            <person name="Acheampong S."/>
            <person name="Polat M.F."/>
        </authorList>
    </citation>
    <scope>NUCLEOTIDE SEQUENCE [LARGE SCALE GENOMIC DNA]</scope>
    <source>
        <strain evidence="2">wkB9</strain>
    </source>
</reference>
<accession>A0ABD7YZS8</accession>
<protein>
    <submittedName>
        <fullName evidence="1">Uncharacterized protein</fullName>
    </submittedName>
</protein>
<organism evidence="1 2">
    <name type="scientific">Snodgrassella alvi</name>
    <dbReference type="NCBI Taxonomy" id="1196083"/>
    <lineage>
        <taxon>Bacteria</taxon>
        <taxon>Pseudomonadati</taxon>
        <taxon>Pseudomonadota</taxon>
        <taxon>Betaproteobacteria</taxon>
        <taxon>Neisseriales</taxon>
        <taxon>Neisseriaceae</taxon>
        <taxon>Snodgrassella</taxon>
    </lineage>
</organism>
<name>A0ABD7YZS8_9NEIS</name>
<dbReference type="AlphaFoldDB" id="A0ABD7YZS8"/>
<proteinExistence type="predicted"/>
<dbReference type="GeneID" id="32538142"/>
<evidence type="ECO:0000313" key="2">
    <source>
        <dbReference type="Proteomes" id="UP001229773"/>
    </source>
</evidence>
<evidence type="ECO:0000313" key="1">
    <source>
        <dbReference type="EMBL" id="WLS97776.1"/>
    </source>
</evidence>
<dbReference type="RefSeq" id="WP_025330853.1">
    <property type="nucleotide sequence ID" value="NZ_CP132375.1"/>
</dbReference>
<dbReference type="Proteomes" id="UP001229773">
    <property type="component" value="Chromosome"/>
</dbReference>